<dbReference type="Pfam" id="PF00270">
    <property type="entry name" value="DEAD"/>
    <property type="match status" value="1"/>
</dbReference>
<evidence type="ECO:0000256" key="3">
    <source>
        <dbReference type="ARBA" id="ARBA00022840"/>
    </source>
</evidence>
<dbReference type="GO" id="GO:0005524">
    <property type="term" value="F:ATP binding"/>
    <property type="evidence" value="ECO:0007669"/>
    <property type="project" value="UniProtKB-UniRule"/>
</dbReference>
<dbReference type="RefSeq" id="XP_008075327.1">
    <property type="nucleotide sequence ID" value="XM_008077136.1"/>
</dbReference>
<dbReference type="InParanoid" id="L2GR94"/>
<evidence type="ECO:0000256" key="1">
    <source>
        <dbReference type="ARBA" id="ARBA00022741"/>
    </source>
</evidence>
<keyword evidence="10" id="KW-1185">Reference proteome</keyword>
<dbReference type="GO" id="GO:0016787">
    <property type="term" value="F:hydrolase activity"/>
    <property type="evidence" value="ECO:0007669"/>
    <property type="project" value="UniProtKB-KW"/>
</dbReference>
<comment type="function">
    <text evidence="5">RNA helicase.</text>
</comment>
<accession>L2GR94</accession>
<proteinExistence type="inferred from homology"/>
<comment type="domain">
    <text evidence="5">The Q motif is unique to and characteristic of the DEAD box family of RNA helicases and controls ATP binding and hydrolysis.</text>
</comment>
<evidence type="ECO:0000259" key="8">
    <source>
        <dbReference type="PROSITE" id="PS51194"/>
    </source>
</evidence>
<dbReference type="GeneID" id="19880181"/>
<dbReference type="InterPro" id="IPR001650">
    <property type="entry name" value="Helicase_C-like"/>
</dbReference>
<evidence type="ECO:0000256" key="4">
    <source>
        <dbReference type="ARBA" id="ARBA00022884"/>
    </source>
</evidence>
<dbReference type="SUPFAM" id="SSF52540">
    <property type="entry name" value="P-loop containing nucleoside triphosphate hydrolases"/>
    <property type="match status" value="1"/>
</dbReference>
<evidence type="ECO:0000256" key="5">
    <source>
        <dbReference type="RuleBase" id="RU365068"/>
    </source>
</evidence>
<dbReference type="OMA" id="DFKNLCM"/>
<dbReference type="EC" id="3.6.4.13" evidence="5"/>
<evidence type="ECO:0000256" key="2">
    <source>
        <dbReference type="ARBA" id="ARBA00022801"/>
    </source>
</evidence>
<dbReference type="AlphaFoldDB" id="L2GR94"/>
<dbReference type="GO" id="GO:0003723">
    <property type="term" value="F:RNA binding"/>
    <property type="evidence" value="ECO:0007669"/>
    <property type="project" value="UniProtKB-UniRule"/>
</dbReference>
<dbReference type="HOGENOM" id="CLU_003041_1_0_1"/>
<dbReference type="GO" id="GO:0003724">
    <property type="term" value="F:RNA helicase activity"/>
    <property type="evidence" value="ECO:0007669"/>
    <property type="project" value="UniProtKB-EC"/>
</dbReference>
<dbReference type="SMART" id="SM00490">
    <property type="entry name" value="HELICc"/>
    <property type="match status" value="1"/>
</dbReference>
<keyword evidence="1 5" id="KW-0547">Nucleotide-binding</keyword>
<dbReference type="PROSITE" id="PS51192">
    <property type="entry name" value="HELICASE_ATP_BIND_1"/>
    <property type="match status" value="1"/>
</dbReference>
<feature type="domain" description="Helicase ATP-binding" evidence="7">
    <location>
        <begin position="87"/>
        <end position="248"/>
    </location>
</feature>
<dbReference type="Proteomes" id="UP000011081">
    <property type="component" value="Unassembled WGS sequence"/>
</dbReference>
<protein>
    <recommendedName>
        <fullName evidence="5">ATP-dependent RNA helicase</fullName>
        <ecNumber evidence="5">3.6.4.13</ecNumber>
    </recommendedName>
</protein>
<sequence length="510" mass="56185">MSDQANVGTYEEEKRASRELLRSLDIDTQKMDEVKSKDMLTFSKEMVQDNALLSKEDFSSLPVSDSIKESLYMLGYDRPSVAQLSTIPHILNGENLMFQSKSGTGKTISFVVGTLQKVVVGKGVQVLLITPTMELNRQTKTIFDKVGGRLGIRTFMAMRGERVSFVDAEVLIGSPGALLNAIRALRIEQINTLIVDEADAVLDPEGMGAQTKRILDMVRFEQFLFFSATYSERIKTLILKYVQSIRDCVEPVNTKPDDIGLFHLKIHDRREKMNVLMYLYELLVVGQSIIFVSTKRMAEILKKRFEADLNRIGILHGDLSPEERGQITEEFRHAKTKILISTDVFSRGMDIPQVNLVINYDLPVYHNNVDVSTYIHRIGRCGRFGRKGFVIDFVCGGSEMGVVEELGRKLGCGSKGISVEALSEVSGEGAVDGIGNGVGSISNASNLGGVSNASNLGGVSNANGMGVEMKHGAAQGRVGLRIDVQKEDETEKMNETGKESNAIRNNRTSG</sequence>
<dbReference type="SMART" id="SM00487">
    <property type="entry name" value="DEXDc"/>
    <property type="match status" value="1"/>
</dbReference>
<feature type="compositionally biased region" description="Basic and acidic residues" evidence="6">
    <location>
        <begin position="485"/>
        <end position="498"/>
    </location>
</feature>
<comment type="catalytic activity">
    <reaction evidence="5">
        <text>ATP + H2O = ADP + phosphate + H(+)</text>
        <dbReference type="Rhea" id="RHEA:13065"/>
        <dbReference type="ChEBI" id="CHEBI:15377"/>
        <dbReference type="ChEBI" id="CHEBI:15378"/>
        <dbReference type="ChEBI" id="CHEBI:30616"/>
        <dbReference type="ChEBI" id="CHEBI:43474"/>
        <dbReference type="ChEBI" id="CHEBI:456216"/>
        <dbReference type="EC" id="3.6.4.13"/>
    </reaction>
</comment>
<reference evidence="10" key="1">
    <citation type="submission" date="2011-03" db="EMBL/GenBank/DDBJ databases">
        <title>The genome sequence of Vavraia culicis strain floridensis.</title>
        <authorList>
            <consortium name="The Broad Institute Genome Sequencing Platform"/>
            <person name="Cuomo C."/>
            <person name="Becnel J."/>
            <person name="Sanscrainte N."/>
            <person name="Young S.K."/>
            <person name="Zeng Q."/>
            <person name="Gargeya S."/>
            <person name="Fitzgerald M."/>
            <person name="Haas B."/>
            <person name="Abouelleil A."/>
            <person name="Alvarado L."/>
            <person name="Arachchi H.M."/>
            <person name="Berlin A."/>
            <person name="Chapman S.B."/>
            <person name="Gearin G."/>
            <person name="Goldberg J."/>
            <person name="Griggs A."/>
            <person name="Gujja S."/>
            <person name="Hansen M."/>
            <person name="Heiman D."/>
            <person name="Howarth C."/>
            <person name="Larimer J."/>
            <person name="Lui A."/>
            <person name="MacDonald P.J.P."/>
            <person name="McCowen C."/>
            <person name="Montmayeur A."/>
            <person name="Murphy C."/>
            <person name="Neiman D."/>
            <person name="Pearson M."/>
            <person name="Priest M."/>
            <person name="Roberts A."/>
            <person name="Saif S."/>
            <person name="Shea T."/>
            <person name="Sisk P."/>
            <person name="Stolte C."/>
            <person name="Sykes S."/>
            <person name="Wortman J."/>
            <person name="Nusbaum C."/>
            <person name="Birren B."/>
        </authorList>
    </citation>
    <scope>NUCLEOTIDE SEQUENCE [LARGE SCALE GENOMIC DNA]</scope>
    <source>
        <strain evidence="10">floridensis</strain>
    </source>
</reference>
<gene>
    <name evidence="9" type="ORF">VCUG_02317</name>
</gene>
<comment type="similarity">
    <text evidence="5">Belongs to the DEAD box helicase family.</text>
</comment>
<keyword evidence="2 5" id="KW-0378">Hydrolase</keyword>
<dbReference type="Gene3D" id="3.40.50.300">
    <property type="entry name" value="P-loop containing nucleotide triphosphate hydrolases"/>
    <property type="match status" value="2"/>
</dbReference>
<dbReference type="VEuPathDB" id="MicrosporidiaDB:VCUG_02317"/>
<dbReference type="InterPro" id="IPR011545">
    <property type="entry name" value="DEAD/DEAH_box_helicase_dom"/>
</dbReference>
<dbReference type="PANTHER" id="PTHR24031">
    <property type="entry name" value="RNA HELICASE"/>
    <property type="match status" value="1"/>
</dbReference>
<evidence type="ECO:0000313" key="10">
    <source>
        <dbReference type="Proteomes" id="UP000011081"/>
    </source>
</evidence>
<organism evidence="9 10">
    <name type="scientific">Vavraia culicis (isolate floridensis)</name>
    <name type="common">Microsporidian parasite</name>
    <dbReference type="NCBI Taxonomy" id="948595"/>
    <lineage>
        <taxon>Eukaryota</taxon>
        <taxon>Fungi</taxon>
        <taxon>Fungi incertae sedis</taxon>
        <taxon>Microsporidia</taxon>
        <taxon>Pleistophoridae</taxon>
        <taxon>Vavraia</taxon>
    </lineage>
</organism>
<dbReference type="EMBL" id="GL877458">
    <property type="protein sequence ID" value="ELA46181.1"/>
    <property type="molecule type" value="Genomic_DNA"/>
</dbReference>
<name>L2GR94_VAVCU</name>
<evidence type="ECO:0000313" key="9">
    <source>
        <dbReference type="EMBL" id="ELA46181.1"/>
    </source>
</evidence>
<dbReference type="InterPro" id="IPR014001">
    <property type="entry name" value="Helicase_ATP-bd"/>
</dbReference>
<keyword evidence="5" id="KW-0347">Helicase</keyword>
<evidence type="ECO:0000256" key="6">
    <source>
        <dbReference type="SAM" id="MobiDB-lite"/>
    </source>
</evidence>
<dbReference type="FunCoup" id="L2GR94">
    <property type="interactions" value="123"/>
</dbReference>
<feature type="region of interest" description="Disordered" evidence="6">
    <location>
        <begin position="485"/>
        <end position="510"/>
    </location>
</feature>
<keyword evidence="4 5" id="KW-0694">RNA-binding</keyword>
<feature type="domain" description="Helicase C-terminal" evidence="8">
    <location>
        <begin position="278"/>
        <end position="425"/>
    </location>
</feature>
<dbReference type="PROSITE" id="PS51194">
    <property type="entry name" value="HELICASE_CTER"/>
    <property type="match status" value="1"/>
</dbReference>
<dbReference type="Pfam" id="PF00271">
    <property type="entry name" value="Helicase_C"/>
    <property type="match status" value="1"/>
</dbReference>
<dbReference type="OrthoDB" id="10265785at2759"/>
<dbReference type="InterPro" id="IPR027417">
    <property type="entry name" value="P-loop_NTPase"/>
</dbReference>
<evidence type="ECO:0000259" key="7">
    <source>
        <dbReference type="PROSITE" id="PS51192"/>
    </source>
</evidence>
<dbReference type="STRING" id="948595.L2GR94"/>
<keyword evidence="3 5" id="KW-0067">ATP-binding</keyword>
<dbReference type="CDD" id="cd18787">
    <property type="entry name" value="SF2_C_DEAD"/>
    <property type="match status" value="1"/>
</dbReference>